<keyword evidence="7" id="KW-0630">Potassium</keyword>
<dbReference type="InterPro" id="IPR029056">
    <property type="entry name" value="Ribokinase-like"/>
</dbReference>
<keyword evidence="4" id="KW-0418">Kinase</keyword>
<dbReference type="Gene3D" id="3.40.1190.20">
    <property type="match status" value="1"/>
</dbReference>
<keyword evidence="11" id="KW-1185">Reference proteome</keyword>
<feature type="domain" description="Carbohydrate kinase PfkB" evidence="9">
    <location>
        <begin position="3"/>
        <end position="284"/>
    </location>
</feature>
<dbReference type="CDD" id="cd01174">
    <property type="entry name" value="ribokinase"/>
    <property type="match status" value="1"/>
</dbReference>
<dbReference type="PANTHER" id="PTHR10584">
    <property type="entry name" value="SUGAR KINASE"/>
    <property type="match status" value="1"/>
</dbReference>
<dbReference type="Proteomes" id="UP001523565">
    <property type="component" value="Unassembled WGS sequence"/>
</dbReference>
<dbReference type="InterPro" id="IPR011877">
    <property type="entry name" value="Ribokinase"/>
</dbReference>
<evidence type="ECO:0000256" key="5">
    <source>
        <dbReference type="ARBA" id="ARBA00022840"/>
    </source>
</evidence>
<keyword evidence="3" id="KW-0547">Nucleotide-binding</keyword>
<proteinExistence type="predicted"/>
<evidence type="ECO:0000313" key="11">
    <source>
        <dbReference type="Proteomes" id="UP001523565"/>
    </source>
</evidence>
<dbReference type="PANTHER" id="PTHR10584:SF166">
    <property type="entry name" value="RIBOKINASE"/>
    <property type="match status" value="1"/>
</dbReference>
<keyword evidence="6" id="KW-0460">Magnesium</keyword>
<evidence type="ECO:0000313" key="10">
    <source>
        <dbReference type="EMBL" id="MCP1111161.1"/>
    </source>
</evidence>
<dbReference type="Pfam" id="PF00294">
    <property type="entry name" value="PfkB"/>
    <property type="match status" value="1"/>
</dbReference>
<evidence type="ECO:0000256" key="3">
    <source>
        <dbReference type="ARBA" id="ARBA00022741"/>
    </source>
</evidence>
<evidence type="ECO:0000256" key="8">
    <source>
        <dbReference type="ARBA" id="ARBA00023277"/>
    </source>
</evidence>
<comment type="caution">
    <text evidence="10">The sequence shown here is derived from an EMBL/GenBank/DDBJ whole genome shotgun (WGS) entry which is preliminary data.</text>
</comment>
<dbReference type="InterPro" id="IPR002139">
    <property type="entry name" value="Ribo/fructo_kinase"/>
</dbReference>
<keyword evidence="2" id="KW-0479">Metal-binding</keyword>
<protein>
    <submittedName>
        <fullName evidence="10">Ribokinase</fullName>
    </submittedName>
</protein>
<name>A0ABT1EKC8_9FIRM</name>
<evidence type="ECO:0000256" key="2">
    <source>
        <dbReference type="ARBA" id="ARBA00022723"/>
    </source>
</evidence>
<organism evidence="10 11">
    <name type="scientific">Ohessyouella blattaphilus</name>
    <dbReference type="NCBI Taxonomy" id="2949333"/>
    <lineage>
        <taxon>Bacteria</taxon>
        <taxon>Bacillati</taxon>
        <taxon>Bacillota</taxon>
        <taxon>Clostridia</taxon>
        <taxon>Lachnospirales</taxon>
        <taxon>Lachnospiraceae</taxon>
        <taxon>Ohessyouella</taxon>
    </lineage>
</organism>
<keyword evidence="5" id="KW-0067">ATP-binding</keyword>
<reference evidence="10 11" key="1">
    <citation type="journal article" date="2022" name="Genome Biol. Evol.">
        <title>Host diet, physiology and behaviors set the stage for Lachnospiraceae cladogenesis.</title>
        <authorList>
            <person name="Vera-Ponce De Leon A."/>
            <person name="Schneider M."/>
            <person name="Jahnes B.C."/>
            <person name="Sadowski V."/>
            <person name="Camuy-Velez L.A."/>
            <person name="Duan J."/>
            <person name="Sabree Z.L."/>
        </authorList>
    </citation>
    <scope>NUCLEOTIDE SEQUENCE [LARGE SCALE GENOMIC DNA]</scope>
    <source>
        <strain evidence="10 11">PAL227</strain>
    </source>
</reference>
<evidence type="ECO:0000256" key="1">
    <source>
        <dbReference type="ARBA" id="ARBA00022679"/>
    </source>
</evidence>
<evidence type="ECO:0000256" key="7">
    <source>
        <dbReference type="ARBA" id="ARBA00022958"/>
    </source>
</evidence>
<gene>
    <name evidence="10" type="ORF">NK118_12975</name>
</gene>
<sequence length="290" mass="31510">MKVLNFGSLNLDYVYSVEHMVMAGETLDSESLTTFCGGKGLNQSIALAKAGTQVFHAGLVGEEGDILLEACEAAGVNSEYVRKVSGKSGHTIIQVDKKGQNCILLYGGANRGITKEYVDEVLSHFAEGDYIVLQNEINLLDYIIEQAFNRKFKIILNPSPYNANLDSCDFSKISMFLLNEIEGEQITGEKDADKILEVLAEQFPKAQVVLTLGSEGSVYQEAGKKYRQEIYKVQAVDTTAAGDTFTGYFIASRIRGLSIEESLNIAAKAAAIAVSRRGATLSIPLLSEVL</sequence>
<dbReference type="EMBL" id="JAMZFV010000024">
    <property type="protein sequence ID" value="MCP1111161.1"/>
    <property type="molecule type" value="Genomic_DNA"/>
</dbReference>
<evidence type="ECO:0000256" key="4">
    <source>
        <dbReference type="ARBA" id="ARBA00022777"/>
    </source>
</evidence>
<keyword evidence="1" id="KW-0808">Transferase</keyword>
<keyword evidence="8" id="KW-0119">Carbohydrate metabolism</keyword>
<dbReference type="SUPFAM" id="SSF53613">
    <property type="entry name" value="Ribokinase-like"/>
    <property type="match status" value="1"/>
</dbReference>
<dbReference type="PRINTS" id="PR00990">
    <property type="entry name" value="RIBOKINASE"/>
</dbReference>
<evidence type="ECO:0000259" key="9">
    <source>
        <dbReference type="Pfam" id="PF00294"/>
    </source>
</evidence>
<dbReference type="InterPro" id="IPR011611">
    <property type="entry name" value="PfkB_dom"/>
</dbReference>
<dbReference type="RefSeq" id="WP_262070041.1">
    <property type="nucleotide sequence ID" value="NZ_JAMXOC010000024.1"/>
</dbReference>
<evidence type="ECO:0000256" key="6">
    <source>
        <dbReference type="ARBA" id="ARBA00022842"/>
    </source>
</evidence>
<accession>A0ABT1EKC8</accession>